<feature type="region of interest" description="Disordered" evidence="1">
    <location>
        <begin position="342"/>
        <end position="361"/>
    </location>
</feature>
<comment type="caution">
    <text evidence="2">The sequence shown here is derived from an EMBL/GenBank/DDBJ whole genome shotgun (WGS) entry which is preliminary data.</text>
</comment>
<feature type="compositionally biased region" description="Basic and acidic residues" evidence="1">
    <location>
        <begin position="493"/>
        <end position="507"/>
    </location>
</feature>
<feature type="compositionally biased region" description="Polar residues" evidence="1">
    <location>
        <begin position="62"/>
        <end position="76"/>
    </location>
</feature>
<evidence type="ECO:0000256" key="1">
    <source>
        <dbReference type="SAM" id="MobiDB-lite"/>
    </source>
</evidence>
<feature type="region of interest" description="Disordered" evidence="1">
    <location>
        <begin position="305"/>
        <end position="330"/>
    </location>
</feature>
<dbReference type="AlphaFoldDB" id="A0A1Y2BKH2"/>
<feature type="compositionally biased region" description="Polar residues" evidence="1">
    <location>
        <begin position="535"/>
        <end position="548"/>
    </location>
</feature>
<dbReference type="OrthoDB" id="2562784at2759"/>
<feature type="region of interest" description="Disordered" evidence="1">
    <location>
        <begin position="47"/>
        <end position="85"/>
    </location>
</feature>
<feature type="region of interest" description="Disordered" evidence="1">
    <location>
        <begin position="188"/>
        <end position="222"/>
    </location>
</feature>
<feature type="region of interest" description="Disordered" evidence="1">
    <location>
        <begin position="403"/>
        <end position="427"/>
    </location>
</feature>
<feature type="compositionally biased region" description="Basic and acidic residues" evidence="1">
    <location>
        <begin position="470"/>
        <end position="480"/>
    </location>
</feature>
<organism evidence="2 3">
    <name type="scientific">Naematelia encephala</name>
    <dbReference type="NCBI Taxonomy" id="71784"/>
    <lineage>
        <taxon>Eukaryota</taxon>
        <taxon>Fungi</taxon>
        <taxon>Dikarya</taxon>
        <taxon>Basidiomycota</taxon>
        <taxon>Agaricomycotina</taxon>
        <taxon>Tremellomycetes</taxon>
        <taxon>Tremellales</taxon>
        <taxon>Naemateliaceae</taxon>
        <taxon>Naematelia</taxon>
    </lineage>
</organism>
<feature type="region of interest" description="Disordered" evidence="1">
    <location>
        <begin position="248"/>
        <end position="277"/>
    </location>
</feature>
<reference evidence="2 3" key="1">
    <citation type="submission" date="2016-07" db="EMBL/GenBank/DDBJ databases">
        <title>Pervasive Adenine N6-methylation of Active Genes in Fungi.</title>
        <authorList>
            <consortium name="DOE Joint Genome Institute"/>
            <person name="Mondo S.J."/>
            <person name="Dannebaum R.O."/>
            <person name="Kuo R.C."/>
            <person name="Labutti K."/>
            <person name="Haridas S."/>
            <person name="Kuo A."/>
            <person name="Salamov A."/>
            <person name="Ahrendt S.R."/>
            <person name="Lipzen A."/>
            <person name="Sullivan W."/>
            <person name="Andreopoulos W.B."/>
            <person name="Clum A."/>
            <person name="Lindquist E."/>
            <person name="Daum C."/>
            <person name="Ramamoorthy G.K."/>
            <person name="Gryganskyi A."/>
            <person name="Culley D."/>
            <person name="Magnuson J.K."/>
            <person name="James T.Y."/>
            <person name="O'Malley M.A."/>
            <person name="Stajich J.E."/>
            <person name="Spatafora J.W."/>
            <person name="Visel A."/>
            <person name="Grigoriev I.V."/>
        </authorList>
    </citation>
    <scope>NUCLEOTIDE SEQUENCE [LARGE SCALE GENOMIC DNA]</scope>
    <source>
        <strain evidence="2 3">68-887.2</strain>
    </source>
</reference>
<dbReference type="EMBL" id="MCFC01000002">
    <property type="protein sequence ID" value="ORY34595.1"/>
    <property type="molecule type" value="Genomic_DNA"/>
</dbReference>
<feature type="region of interest" description="Disordered" evidence="1">
    <location>
        <begin position="470"/>
        <end position="558"/>
    </location>
</feature>
<proteinExistence type="predicted"/>
<name>A0A1Y2BKH2_9TREE</name>
<keyword evidence="3" id="KW-1185">Reference proteome</keyword>
<evidence type="ECO:0000313" key="3">
    <source>
        <dbReference type="Proteomes" id="UP000193986"/>
    </source>
</evidence>
<feature type="region of interest" description="Disordered" evidence="1">
    <location>
        <begin position="109"/>
        <end position="135"/>
    </location>
</feature>
<accession>A0A1Y2BKH2</accession>
<evidence type="ECO:0000313" key="2">
    <source>
        <dbReference type="EMBL" id="ORY34595.1"/>
    </source>
</evidence>
<feature type="compositionally biased region" description="Basic and acidic residues" evidence="1">
    <location>
        <begin position="307"/>
        <end position="319"/>
    </location>
</feature>
<feature type="compositionally biased region" description="Polar residues" evidence="1">
    <location>
        <begin position="204"/>
        <end position="216"/>
    </location>
</feature>
<gene>
    <name evidence="2" type="ORF">BCR39DRAFT_117035</name>
</gene>
<sequence length="610" mass="66050">MPSSIEAQSMPVSGGVFDDFSFDSYCVVCDRLILPPKEPENEAVKMAKKKSAGGTIRVKNPDGTTTTRSANGTKTTRPGLKRNPNSVNRLAAVVAANNNAASKFQPLTRSKTTDVASDVVSPKHEPPSPLATPVKAEPLPQQFHSSIYCSPACEQMDAGRSQETYESITRSFSYDLTDDQLMHINTTSVSPNPYAPPSPLFVSGSDTESSNASNNDPGPAYSAPKMMEYFRMSRDGHDLAWREVERQRRASIQPNAERPGSMLRQRSMHGPLAGEQSSDSLSSLWVEDLMLARSISGGGMFRGMTPVHDREVHGTDRRSASSSSERSVPISFARPPVRSNLSQTSLAASPHAQPVSIPPQFGSAPKHTLSLLQSYAESFPVRDASSHSTSYQKGFVWPTASTTLSGTESRRGSETRPLCRPSSGTIRARKVEGPATWDEFGKGEVMAQRRKNRTLSQTNFSATAPVDVIDSPRGRHEVSPGHDMTPKQSLEVENGRWKIRYHADRSSSRSSTASSSNGVDANGLAIPRRADLGSSAGTARSRTPQAASTMLPPSPHLGVDGMMANLNLRAASAPKTGFNWDKHQERGGKVYELPAGLKVDRSKSGLFYFN</sequence>
<protein>
    <submittedName>
        <fullName evidence="2">Uncharacterized protein</fullName>
    </submittedName>
</protein>
<dbReference type="Proteomes" id="UP000193986">
    <property type="component" value="Unassembled WGS sequence"/>
</dbReference>
<dbReference type="InParanoid" id="A0A1Y2BKH2"/>